<accession>A0A2G9TZ17</accession>
<dbReference type="AlphaFoldDB" id="A0A2G9TZ17"/>
<organism evidence="1 2">
    <name type="scientific">Teladorsagia circumcincta</name>
    <name type="common">Brown stomach worm</name>
    <name type="synonym">Ostertagia circumcincta</name>
    <dbReference type="NCBI Taxonomy" id="45464"/>
    <lineage>
        <taxon>Eukaryota</taxon>
        <taxon>Metazoa</taxon>
        <taxon>Ecdysozoa</taxon>
        <taxon>Nematoda</taxon>
        <taxon>Chromadorea</taxon>
        <taxon>Rhabditida</taxon>
        <taxon>Rhabditina</taxon>
        <taxon>Rhabditomorpha</taxon>
        <taxon>Strongyloidea</taxon>
        <taxon>Trichostrongylidae</taxon>
        <taxon>Teladorsagia</taxon>
    </lineage>
</organism>
<keyword evidence="2" id="KW-1185">Reference proteome</keyword>
<gene>
    <name evidence="1" type="ORF">TELCIR_15122</name>
</gene>
<sequence length="76" mass="8755">MIEPHDRCRIYPTITVVFRMFGSVDQNPDTSPVVTEVLGKTFEVPPGTKKEFKESIQMEEFDVHFMDHVTTLKPVT</sequence>
<dbReference type="EMBL" id="KZ351080">
    <property type="protein sequence ID" value="PIO63279.1"/>
    <property type="molecule type" value="Genomic_DNA"/>
</dbReference>
<reference evidence="1 2" key="1">
    <citation type="submission" date="2015-09" db="EMBL/GenBank/DDBJ databases">
        <title>Draft genome of the parasitic nematode Teladorsagia circumcincta isolate WARC Sus (inbred).</title>
        <authorList>
            <person name="Mitreva M."/>
        </authorList>
    </citation>
    <scope>NUCLEOTIDE SEQUENCE [LARGE SCALE GENOMIC DNA]</scope>
    <source>
        <strain evidence="1 2">S</strain>
    </source>
</reference>
<evidence type="ECO:0000313" key="1">
    <source>
        <dbReference type="EMBL" id="PIO63279.1"/>
    </source>
</evidence>
<evidence type="ECO:0000313" key="2">
    <source>
        <dbReference type="Proteomes" id="UP000230423"/>
    </source>
</evidence>
<name>A0A2G9TZ17_TELCI</name>
<protein>
    <submittedName>
        <fullName evidence="1">Uncharacterized protein</fullName>
    </submittedName>
</protein>
<proteinExistence type="predicted"/>
<dbReference type="Proteomes" id="UP000230423">
    <property type="component" value="Unassembled WGS sequence"/>
</dbReference>